<dbReference type="Proteomes" id="UP000094065">
    <property type="component" value="Unassembled WGS sequence"/>
</dbReference>
<dbReference type="Pfam" id="PF13920">
    <property type="entry name" value="zf-C3HC4_3"/>
    <property type="match status" value="1"/>
</dbReference>
<evidence type="ECO:0000256" key="1">
    <source>
        <dbReference type="SAM" id="MobiDB-lite"/>
    </source>
</evidence>
<dbReference type="SMART" id="SM00184">
    <property type="entry name" value="RING"/>
    <property type="match status" value="1"/>
</dbReference>
<reference evidence="3 4" key="1">
    <citation type="submission" date="2016-06" db="EMBL/GenBank/DDBJ databases">
        <title>Evolution of pathogenesis and genome organization in the Tremellales.</title>
        <authorList>
            <person name="Cuomo C."/>
            <person name="Litvintseva A."/>
            <person name="Heitman J."/>
            <person name="Chen Y."/>
            <person name="Sun S."/>
            <person name="Springer D."/>
            <person name="Dromer F."/>
            <person name="Young S."/>
            <person name="Zeng Q."/>
            <person name="Chapman S."/>
            <person name="Gujja S."/>
            <person name="Saif S."/>
            <person name="Birren B."/>
        </authorList>
    </citation>
    <scope>NUCLEOTIDE SEQUENCE [LARGE SCALE GENOMIC DNA]</scope>
    <source>
        <strain evidence="3 4">CBS 6039</strain>
    </source>
</reference>
<feature type="region of interest" description="Disordered" evidence="1">
    <location>
        <begin position="47"/>
        <end position="93"/>
    </location>
</feature>
<feature type="region of interest" description="Disordered" evidence="1">
    <location>
        <begin position="589"/>
        <end position="667"/>
    </location>
</feature>
<feature type="region of interest" description="Disordered" evidence="1">
    <location>
        <begin position="195"/>
        <end position="220"/>
    </location>
</feature>
<dbReference type="EMBL" id="AWGJ01000007">
    <property type="protein sequence ID" value="ODN77568.1"/>
    <property type="molecule type" value="Genomic_DNA"/>
</dbReference>
<dbReference type="GO" id="GO:0061630">
    <property type="term" value="F:ubiquitin protein ligase activity"/>
    <property type="evidence" value="ECO:0007669"/>
    <property type="project" value="UniProtKB-EC"/>
</dbReference>
<accession>A0A1E3HML1</accession>
<dbReference type="SUPFAM" id="SSF57850">
    <property type="entry name" value="RING/U-box"/>
    <property type="match status" value="1"/>
</dbReference>
<feature type="compositionally biased region" description="Basic and acidic residues" evidence="1">
    <location>
        <begin position="259"/>
        <end position="269"/>
    </location>
</feature>
<dbReference type="GO" id="GO:0005737">
    <property type="term" value="C:cytoplasm"/>
    <property type="evidence" value="ECO:0007669"/>
    <property type="project" value="TreeGrafter"/>
</dbReference>
<feature type="domain" description="RING-type" evidence="2">
    <location>
        <begin position="429"/>
        <end position="522"/>
    </location>
</feature>
<feature type="compositionally biased region" description="Basic and acidic residues" evidence="1">
    <location>
        <begin position="60"/>
        <end position="74"/>
    </location>
</feature>
<name>A0A1E3HML1_9TREE</name>
<protein>
    <recommendedName>
        <fullName evidence="2">RING-type domain-containing protein</fullName>
    </recommendedName>
</protein>
<dbReference type="Gene3D" id="3.30.40.10">
    <property type="entry name" value="Zinc/RING finger domain, C3HC4 (zinc finger)"/>
    <property type="match status" value="1"/>
</dbReference>
<gene>
    <name evidence="3" type="ORF">L202_04737</name>
</gene>
<feature type="compositionally biased region" description="Acidic residues" evidence="1">
    <location>
        <begin position="589"/>
        <end position="598"/>
    </location>
</feature>
<dbReference type="InterPro" id="IPR045194">
    <property type="entry name" value="MGRN1/RNF157-like"/>
</dbReference>
<dbReference type="RefSeq" id="XP_018992804.1">
    <property type="nucleotide sequence ID" value="XM_019138861.1"/>
</dbReference>
<sequence>MTSLNSVSGWYTNAYSGPFRTSRLRAPSLLPGARIPAPVQQTLVVDAAHNNSPSADDANPEGKDGVRNVRRRETVFGPDVGEDDEPGWGEGGKEKISVDVVKKWVEKAKTDEGIHPTTTLQALVNLKRPSLLLQQVDQPQPKADKYEDIAPYPTAAQSDYPISPTSLLPTPPLHTLKFTYDATTPAARITLLLYPNPRPRPTIPEGGGKASFEEGEEEEQEPTVIYTGLHAGGFGQVFDLPKEWAMDLSSAIRLEEEDQPNKPEVKEEPGEQVQELNEQPEEQQGRRRFGIFGRRRGESDVEAGNANIEMTSPVTQSEEKEAPKQVEYGMRVLIKIEAAGPEGQPLKRRNAQLTHILITGTWVNDPNSGDDAGPGGKRVWVVKVARREAVIGSHTFLLKEIFGLSATSSTATSYPPTADDPYASTPNECIVCLTSPRDVVLLPCRHLVVCRDCAVGMVEFGAGGKVARREETPATGTGAGGGGDSEAGGEGGTDTPAAAPATTTTHRERRKKKVKGWYCPVCRQPYTSLLRLALPQAKASEAQSHQELSRQPSRASVRTTRTTKSLAPTLPDGAERFLEGLRPEGADADLELEEDEDKEAGSDSVRPGWVGGGAGTPDVEKPEVEHKEVEESELTGPSPTPATMETPPHPEGDVADEGKGKGWKEVA</sequence>
<dbReference type="GO" id="GO:0016567">
    <property type="term" value="P:protein ubiquitination"/>
    <property type="evidence" value="ECO:0007669"/>
    <property type="project" value="TreeGrafter"/>
</dbReference>
<organism evidence="3 4">
    <name type="scientific">Cryptococcus amylolentus CBS 6039</name>
    <dbReference type="NCBI Taxonomy" id="1295533"/>
    <lineage>
        <taxon>Eukaryota</taxon>
        <taxon>Fungi</taxon>
        <taxon>Dikarya</taxon>
        <taxon>Basidiomycota</taxon>
        <taxon>Agaricomycotina</taxon>
        <taxon>Tremellomycetes</taxon>
        <taxon>Tremellales</taxon>
        <taxon>Cryptococcaceae</taxon>
        <taxon>Cryptococcus</taxon>
    </lineage>
</organism>
<dbReference type="InterPro" id="IPR013083">
    <property type="entry name" value="Znf_RING/FYVE/PHD"/>
</dbReference>
<dbReference type="OrthoDB" id="1711136at2759"/>
<feature type="compositionally biased region" description="Low complexity" evidence="1">
    <location>
        <begin position="493"/>
        <end position="504"/>
    </location>
</feature>
<feature type="region of interest" description="Disordered" evidence="1">
    <location>
        <begin position="255"/>
        <end position="287"/>
    </location>
</feature>
<dbReference type="PANTHER" id="PTHR22996">
    <property type="entry name" value="MAHOGUNIN"/>
    <property type="match status" value="1"/>
</dbReference>
<evidence type="ECO:0000313" key="4">
    <source>
        <dbReference type="Proteomes" id="UP000094065"/>
    </source>
</evidence>
<feature type="region of interest" description="Disordered" evidence="1">
    <location>
        <begin position="541"/>
        <end position="576"/>
    </location>
</feature>
<feature type="region of interest" description="Disordered" evidence="1">
    <location>
        <begin position="466"/>
        <end position="510"/>
    </location>
</feature>
<feature type="compositionally biased region" description="Basic and acidic residues" evidence="1">
    <location>
        <begin position="618"/>
        <end position="629"/>
    </location>
</feature>
<evidence type="ECO:0000313" key="3">
    <source>
        <dbReference type="EMBL" id="ODN77568.1"/>
    </source>
</evidence>
<feature type="compositionally biased region" description="Polar residues" evidence="1">
    <location>
        <begin position="541"/>
        <end position="566"/>
    </location>
</feature>
<dbReference type="GO" id="GO:0008270">
    <property type="term" value="F:zinc ion binding"/>
    <property type="evidence" value="ECO:0007669"/>
    <property type="project" value="UniProtKB-KW"/>
</dbReference>
<evidence type="ECO:0000259" key="2">
    <source>
        <dbReference type="SMART" id="SM00184"/>
    </source>
</evidence>
<dbReference type="GeneID" id="30156046"/>
<dbReference type="AlphaFoldDB" id="A0A1E3HML1"/>
<keyword evidence="4" id="KW-1185">Reference proteome</keyword>
<proteinExistence type="predicted"/>
<feature type="compositionally biased region" description="Basic and acidic residues" evidence="1">
    <location>
        <begin position="648"/>
        <end position="667"/>
    </location>
</feature>
<dbReference type="PANTHER" id="PTHR22996:SF0">
    <property type="entry name" value="RE60872P-RELATED"/>
    <property type="match status" value="1"/>
</dbReference>
<dbReference type="STRING" id="1295533.A0A1E3HML1"/>
<comment type="caution">
    <text evidence="3">The sequence shown here is derived from an EMBL/GenBank/DDBJ whole genome shotgun (WGS) entry which is preliminary data.</text>
</comment>
<feature type="compositionally biased region" description="Gly residues" evidence="1">
    <location>
        <begin position="477"/>
        <end position="492"/>
    </location>
</feature>
<dbReference type="InterPro" id="IPR001841">
    <property type="entry name" value="Znf_RING"/>
</dbReference>